<evidence type="ECO:0000313" key="4">
    <source>
        <dbReference type="EMBL" id="KZZ88903.1"/>
    </source>
</evidence>
<comment type="caution">
    <text evidence="4">The sequence shown here is derived from an EMBL/GenBank/DDBJ whole genome shotgun (WGS) entry which is preliminary data.</text>
</comment>
<keyword evidence="5" id="KW-1185">Reference proteome</keyword>
<dbReference type="PANTHER" id="PTHR12354">
    <property type="entry name" value="INTERFERON-RELATED DEVELOPMENTAL REGULATOR"/>
    <property type="match status" value="1"/>
</dbReference>
<dbReference type="VEuPathDB" id="FungiDB:AAP_04695"/>
<proteinExistence type="inferred from homology"/>
<evidence type="ECO:0000256" key="2">
    <source>
        <dbReference type="SAM" id="MobiDB-lite"/>
    </source>
</evidence>
<sequence>MRDVKLRVLENHKTVSRKAAHREQFSSRGASTQSTTSSAAPSAAPSVANSAAPSRNVSRAPSPSGEDLHSLTLRQLEEGDDDSSFPSAEINDVIENLIDRKKSSVQGREQTLMAFNRTLRNDYMPEPLEERADELLSALLKSIRSEVSDNEAILALNAIALLAITTGLPNIYDDTVSILQRTIRVSSSYDIKAAAIHALGAATYFSGGDEGTIQEQLSFFMEIIESDGRYANASDDVQTVKAAVQEWAFLATNIEDIEKESEDAVEAFLEQLESEDVEIQIACGECIALLYEKSYTPLEEDEEIPADVNEIDARADEILIKRYDAYSNTPKVLHKVQELATASGRHIHRNLRKQLHQNFTSIQHTIENPAHGPHYSVAIAPETGEAYGSRKTIKITGKQDQDDAEVALDRWWKWIRLSSIKKILLGGLVNHFNQGNEALEDCLPFERVNRSSLKKSRSWEKQRDLAKKKRMG</sequence>
<reference evidence="4 5" key="1">
    <citation type="journal article" date="2016" name="Genome Biol. Evol.">
        <title>Divergent and convergent evolution of fungal pathogenicity.</title>
        <authorList>
            <person name="Shang Y."/>
            <person name="Xiao G."/>
            <person name="Zheng P."/>
            <person name="Cen K."/>
            <person name="Zhan S."/>
            <person name="Wang C."/>
        </authorList>
    </citation>
    <scope>NUCLEOTIDE SEQUENCE [LARGE SCALE GENOMIC DNA]</scope>
    <source>
        <strain evidence="4 5">ARSEF 7405</strain>
    </source>
</reference>
<protein>
    <submittedName>
        <fullName evidence="4">IFRD domain-containing protein</fullName>
    </submittedName>
</protein>
<dbReference type="Proteomes" id="UP000242877">
    <property type="component" value="Unassembled WGS sequence"/>
</dbReference>
<dbReference type="SUPFAM" id="SSF48371">
    <property type="entry name" value="ARM repeat"/>
    <property type="match status" value="1"/>
</dbReference>
<dbReference type="PANTHER" id="PTHR12354:SF1">
    <property type="entry name" value="INTERFERON-RELATED DEVELOPMENTAL REGULATOR 1"/>
    <property type="match status" value="1"/>
</dbReference>
<name>A0A162I5K3_9EURO</name>
<organism evidence="4 5">
    <name type="scientific">Ascosphaera apis ARSEF 7405</name>
    <dbReference type="NCBI Taxonomy" id="392613"/>
    <lineage>
        <taxon>Eukaryota</taxon>
        <taxon>Fungi</taxon>
        <taxon>Dikarya</taxon>
        <taxon>Ascomycota</taxon>
        <taxon>Pezizomycotina</taxon>
        <taxon>Eurotiomycetes</taxon>
        <taxon>Eurotiomycetidae</taxon>
        <taxon>Onygenales</taxon>
        <taxon>Ascosphaeraceae</taxon>
        <taxon>Ascosphaera</taxon>
    </lineage>
</organism>
<dbReference type="Pfam" id="PF05004">
    <property type="entry name" value="IFRD"/>
    <property type="match status" value="1"/>
</dbReference>
<dbReference type="InterPro" id="IPR011989">
    <property type="entry name" value="ARM-like"/>
</dbReference>
<dbReference type="OrthoDB" id="18978at2759"/>
<dbReference type="EMBL" id="AZGZ01000023">
    <property type="protein sequence ID" value="KZZ88903.1"/>
    <property type="molecule type" value="Genomic_DNA"/>
</dbReference>
<dbReference type="Gene3D" id="1.25.10.10">
    <property type="entry name" value="Leucine-rich Repeat Variant"/>
    <property type="match status" value="1"/>
</dbReference>
<evidence type="ECO:0000259" key="3">
    <source>
        <dbReference type="Pfam" id="PF05004"/>
    </source>
</evidence>
<feature type="compositionally biased region" description="Low complexity" evidence="2">
    <location>
        <begin position="26"/>
        <end position="64"/>
    </location>
</feature>
<feature type="domain" description="Interferon-related developmental regulator N-terminal" evidence="3">
    <location>
        <begin position="77"/>
        <end position="367"/>
    </location>
</feature>
<evidence type="ECO:0000313" key="5">
    <source>
        <dbReference type="Proteomes" id="UP000242877"/>
    </source>
</evidence>
<comment type="similarity">
    <text evidence="1">Belongs to the IFRD family.</text>
</comment>
<dbReference type="InterPro" id="IPR016024">
    <property type="entry name" value="ARM-type_fold"/>
</dbReference>
<accession>A0A162I5K3</accession>
<dbReference type="AlphaFoldDB" id="A0A162I5K3"/>
<feature type="region of interest" description="Disordered" evidence="2">
    <location>
        <begin position="10"/>
        <end position="67"/>
    </location>
</feature>
<dbReference type="InterPro" id="IPR039777">
    <property type="entry name" value="IFRD"/>
</dbReference>
<gene>
    <name evidence="4" type="ORF">AAP_04695</name>
</gene>
<dbReference type="InterPro" id="IPR007701">
    <property type="entry name" value="Interferon-rel_develop_reg_N"/>
</dbReference>
<evidence type="ECO:0000256" key="1">
    <source>
        <dbReference type="ARBA" id="ARBA00008828"/>
    </source>
</evidence>